<organism evidence="2 3">
    <name type="scientific">Caldithrix abyssi DSM 13497</name>
    <dbReference type="NCBI Taxonomy" id="880073"/>
    <lineage>
        <taxon>Bacteria</taxon>
        <taxon>Pseudomonadati</taxon>
        <taxon>Calditrichota</taxon>
        <taxon>Calditrichia</taxon>
        <taxon>Calditrichales</taxon>
        <taxon>Calditrichaceae</taxon>
        <taxon>Caldithrix</taxon>
    </lineage>
</organism>
<proteinExistence type="predicted"/>
<dbReference type="EMBL" id="CP018099">
    <property type="protein sequence ID" value="APF20452.1"/>
    <property type="molecule type" value="Genomic_DNA"/>
</dbReference>
<name>A0A1J1CDI7_CALAY</name>
<dbReference type="Proteomes" id="UP000183868">
    <property type="component" value="Chromosome"/>
</dbReference>
<evidence type="ECO:0000313" key="2">
    <source>
        <dbReference type="EMBL" id="APF20452.1"/>
    </source>
</evidence>
<keyword evidence="1" id="KW-1133">Transmembrane helix</keyword>
<accession>A0A1J1CDI7</accession>
<feature type="transmembrane region" description="Helical" evidence="1">
    <location>
        <begin position="21"/>
        <end position="38"/>
    </location>
</feature>
<evidence type="ECO:0000313" key="3">
    <source>
        <dbReference type="Proteomes" id="UP000183868"/>
    </source>
</evidence>
<dbReference type="AlphaFoldDB" id="A0A1J1CDI7"/>
<gene>
    <name evidence="2" type="ORF">Cabys_3706</name>
</gene>
<keyword evidence="1" id="KW-0812">Transmembrane</keyword>
<dbReference type="KEGG" id="caby:Cabys_3706"/>
<protein>
    <submittedName>
        <fullName evidence="2">Uncharacterized protein</fullName>
    </submittedName>
</protein>
<keyword evidence="1" id="KW-0472">Membrane</keyword>
<reference evidence="2 3" key="1">
    <citation type="submission" date="2016-11" db="EMBL/GenBank/DDBJ databases">
        <title>Genomic analysis of Caldithrix abyssi and proposal of a novel bacterial phylum Caldithrichaeota.</title>
        <authorList>
            <person name="Kublanov I."/>
            <person name="Sigalova O."/>
            <person name="Gavrilov S."/>
            <person name="Lebedinsky A."/>
            <person name="Ivanova N."/>
            <person name="Daum C."/>
            <person name="Reddy T."/>
            <person name="Klenk H.P."/>
            <person name="Goker M."/>
            <person name="Reva O."/>
            <person name="Miroshnichenko M."/>
            <person name="Kyprides N."/>
            <person name="Woyke T."/>
            <person name="Gelfand M."/>
        </authorList>
    </citation>
    <scope>NUCLEOTIDE SEQUENCE [LARGE SCALE GENOMIC DNA]</scope>
    <source>
        <strain evidence="2 3">LF13</strain>
    </source>
</reference>
<sequence>MDSKINQKIRAQLKNVNFKQLISIITANLVLNMIYFGQQ</sequence>
<evidence type="ECO:0000256" key="1">
    <source>
        <dbReference type="SAM" id="Phobius"/>
    </source>
</evidence>